<organism evidence="1 2">
    <name type="scientific">Melastoma candidum</name>
    <dbReference type="NCBI Taxonomy" id="119954"/>
    <lineage>
        <taxon>Eukaryota</taxon>
        <taxon>Viridiplantae</taxon>
        <taxon>Streptophyta</taxon>
        <taxon>Embryophyta</taxon>
        <taxon>Tracheophyta</taxon>
        <taxon>Spermatophyta</taxon>
        <taxon>Magnoliopsida</taxon>
        <taxon>eudicotyledons</taxon>
        <taxon>Gunneridae</taxon>
        <taxon>Pentapetalae</taxon>
        <taxon>rosids</taxon>
        <taxon>malvids</taxon>
        <taxon>Myrtales</taxon>
        <taxon>Melastomataceae</taxon>
        <taxon>Melastomatoideae</taxon>
        <taxon>Melastomateae</taxon>
        <taxon>Melastoma</taxon>
    </lineage>
</organism>
<sequence length="96" mass="10992">MPARVMILCDSAAILRYWKYCRLMCSGCSGEKPWDGLDACCMKHDACVQAKNSDYLSRKCCRKLFKGNTCDVSEFLDVLSVMMEAELVEGRYLYRP</sequence>
<dbReference type="Proteomes" id="UP001057402">
    <property type="component" value="Chromosome 3"/>
</dbReference>
<evidence type="ECO:0000313" key="1">
    <source>
        <dbReference type="EMBL" id="KAI4379681.1"/>
    </source>
</evidence>
<comment type="caution">
    <text evidence="1">The sequence shown here is derived from an EMBL/GenBank/DDBJ whole genome shotgun (WGS) entry which is preliminary data.</text>
</comment>
<dbReference type="EMBL" id="CM042882">
    <property type="protein sequence ID" value="KAI4379681.1"/>
    <property type="molecule type" value="Genomic_DNA"/>
</dbReference>
<reference evidence="2" key="1">
    <citation type="journal article" date="2023" name="Front. Plant Sci.">
        <title>Chromosomal-level genome assembly of Melastoma candidum provides insights into trichome evolution.</title>
        <authorList>
            <person name="Zhong Y."/>
            <person name="Wu W."/>
            <person name="Sun C."/>
            <person name="Zou P."/>
            <person name="Liu Y."/>
            <person name="Dai S."/>
            <person name="Zhou R."/>
        </authorList>
    </citation>
    <scope>NUCLEOTIDE SEQUENCE [LARGE SCALE GENOMIC DNA]</scope>
</reference>
<accession>A0ACB9RKR3</accession>
<protein>
    <submittedName>
        <fullName evidence="1">Uncharacterized protein</fullName>
    </submittedName>
</protein>
<gene>
    <name evidence="1" type="ORF">MLD38_005946</name>
</gene>
<proteinExistence type="predicted"/>
<keyword evidence="2" id="KW-1185">Reference proteome</keyword>
<evidence type="ECO:0000313" key="2">
    <source>
        <dbReference type="Proteomes" id="UP001057402"/>
    </source>
</evidence>
<name>A0ACB9RKR3_9MYRT</name>